<evidence type="ECO:0000313" key="3">
    <source>
        <dbReference type="Proteomes" id="UP001152607"/>
    </source>
</evidence>
<proteinExistence type="predicted"/>
<dbReference type="Proteomes" id="UP001152607">
    <property type="component" value="Unassembled WGS sequence"/>
</dbReference>
<dbReference type="OrthoDB" id="3768069at2759"/>
<organism evidence="2 3">
    <name type="scientific">Periconia digitata</name>
    <dbReference type="NCBI Taxonomy" id="1303443"/>
    <lineage>
        <taxon>Eukaryota</taxon>
        <taxon>Fungi</taxon>
        <taxon>Dikarya</taxon>
        <taxon>Ascomycota</taxon>
        <taxon>Pezizomycotina</taxon>
        <taxon>Dothideomycetes</taxon>
        <taxon>Pleosporomycetidae</taxon>
        <taxon>Pleosporales</taxon>
        <taxon>Massarineae</taxon>
        <taxon>Periconiaceae</taxon>
        <taxon>Periconia</taxon>
    </lineage>
</organism>
<feature type="transmembrane region" description="Helical" evidence="1">
    <location>
        <begin position="119"/>
        <end position="142"/>
    </location>
</feature>
<dbReference type="EMBL" id="CAOQHR010000003">
    <property type="protein sequence ID" value="CAI6331689.1"/>
    <property type="molecule type" value="Genomic_DNA"/>
</dbReference>
<keyword evidence="1" id="KW-0472">Membrane</keyword>
<gene>
    <name evidence="2" type="ORF">PDIGIT_LOCUS4715</name>
</gene>
<evidence type="ECO:0000256" key="1">
    <source>
        <dbReference type="SAM" id="Phobius"/>
    </source>
</evidence>
<accession>A0A9W4XKB9</accession>
<evidence type="ECO:0000313" key="2">
    <source>
        <dbReference type="EMBL" id="CAI6331689.1"/>
    </source>
</evidence>
<dbReference type="AlphaFoldDB" id="A0A9W4XKB9"/>
<keyword evidence="1" id="KW-0812">Transmembrane</keyword>
<reference evidence="2" key="1">
    <citation type="submission" date="2023-01" db="EMBL/GenBank/DDBJ databases">
        <authorList>
            <person name="Van Ghelder C."/>
            <person name="Rancurel C."/>
        </authorList>
    </citation>
    <scope>NUCLEOTIDE SEQUENCE</scope>
    <source>
        <strain evidence="2">CNCM I-4278</strain>
    </source>
</reference>
<keyword evidence="1" id="KW-1133">Transmembrane helix</keyword>
<comment type="caution">
    <text evidence="2">The sequence shown here is derived from an EMBL/GenBank/DDBJ whole genome shotgun (WGS) entry which is preliminary data.</text>
</comment>
<name>A0A9W4XKB9_9PLEO</name>
<keyword evidence="3" id="KW-1185">Reference proteome</keyword>
<protein>
    <submittedName>
        <fullName evidence="2">Uncharacterized protein</fullName>
    </submittedName>
</protein>
<sequence length="166" mass="18307">MAVDILASLSCDCLILYKYAPTVACNIESSQGLSWRAAQSFASTHNLYIIFASQRTATEVFEVKQPLPTSVLMSMHISSVPREIGSAVVCGKGNERKIDYSIKGRGSRRSSEVEEPATGLMSAILGVFILFIILYAIMNYLWSKSLAKRSRIKLDGTERRLSAHAK</sequence>